<accession>A0A926NEI5</accession>
<dbReference type="AlphaFoldDB" id="A0A926NEI5"/>
<dbReference type="Proteomes" id="UP000626844">
    <property type="component" value="Unassembled WGS sequence"/>
</dbReference>
<protein>
    <submittedName>
        <fullName evidence="2">Glycosyltransferase</fullName>
    </submittedName>
</protein>
<dbReference type="Gene3D" id="2.60.120.200">
    <property type="match status" value="1"/>
</dbReference>
<dbReference type="Pfam" id="PF13385">
    <property type="entry name" value="Laminin_G_3"/>
    <property type="match status" value="1"/>
</dbReference>
<dbReference type="InterPro" id="IPR055259">
    <property type="entry name" value="YkvP/CgeB_Glyco_trans-like"/>
</dbReference>
<reference evidence="2" key="1">
    <citation type="submission" date="2020-09" db="EMBL/GenBank/DDBJ databases">
        <title>A novel bacterium of genus Bacillus, isolated from South China Sea.</title>
        <authorList>
            <person name="Huang H."/>
            <person name="Mo K."/>
            <person name="Hu Y."/>
        </authorList>
    </citation>
    <scope>NUCLEOTIDE SEQUENCE</scope>
    <source>
        <strain evidence="2">IB182487</strain>
    </source>
</reference>
<organism evidence="2 3">
    <name type="scientific">Metabacillus arenae</name>
    <dbReference type="NCBI Taxonomy" id="2771434"/>
    <lineage>
        <taxon>Bacteria</taxon>
        <taxon>Bacillati</taxon>
        <taxon>Bacillota</taxon>
        <taxon>Bacilli</taxon>
        <taxon>Bacillales</taxon>
        <taxon>Bacillaceae</taxon>
        <taxon>Metabacillus</taxon>
    </lineage>
</organism>
<name>A0A926NEI5_9BACI</name>
<dbReference type="InterPro" id="IPR013320">
    <property type="entry name" value="ConA-like_dom_sf"/>
</dbReference>
<evidence type="ECO:0000313" key="2">
    <source>
        <dbReference type="EMBL" id="MBD1378988.1"/>
    </source>
</evidence>
<comment type="caution">
    <text evidence="2">The sequence shown here is derived from an EMBL/GenBank/DDBJ whole genome shotgun (WGS) entry which is preliminary data.</text>
</comment>
<keyword evidence="3" id="KW-1185">Reference proteome</keyword>
<dbReference type="SUPFAM" id="SSF49899">
    <property type="entry name" value="Concanavalin A-like lectins/glucanases"/>
    <property type="match status" value="1"/>
</dbReference>
<evidence type="ECO:0000313" key="3">
    <source>
        <dbReference type="Proteomes" id="UP000626844"/>
    </source>
</evidence>
<dbReference type="Pfam" id="PF13524">
    <property type="entry name" value="Glyco_trans_1_2"/>
    <property type="match status" value="1"/>
</dbReference>
<sequence length="530" mass="60543">MFLNGKRILNIQPLFKNVKNTFTYEFWVKPLASITIANESSVGISGTQGQKFVIGPGHGESIESAGLGVSVGTNGVIVFEHSEYHFPALLVYHTSITEWTHIAIVMKNKIPHLFINGELKKKGFTSTKKNVYPSGLVGGLNSYGYYKGLLSDVRIWNIERSSSDISGNINKKITKKEHGLIYSLLPQSDSIPQIQRNNKVLQKNDLFKNNLKVLFVKSGNGAPYTALEESIIHSLKQIVKEVWIATPNDDMSKIAMIMKPDLALFFTSGFNLRCDQVERMKKMGVRTALWLTDDPYYIDITKRYVSNFDVVFTQELNCVHIYQTHGAKKVYYLPLAADPNIFHPKSVSANYQSDILFIGNAFWNRVNLFDSIARYLLHKNVKILGLYWDRLKNYQLLQQKIINTWASPEETASYYNGAKIVINMHRAHDDLTINYNKRKIKAISINPRTFEISACKAFQLTDIRQGLSNGYLPGQEVATYGSPQELMEKIDYYLSNSKERELFASRAFKRTLDQHTFMKRISELLKNVFR</sequence>
<proteinExistence type="predicted"/>
<dbReference type="EMBL" id="JACXAI010000002">
    <property type="protein sequence ID" value="MBD1378988.1"/>
    <property type="molecule type" value="Genomic_DNA"/>
</dbReference>
<evidence type="ECO:0000259" key="1">
    <source>
        <dbReference type="Pfam" id="PF13524"/>
    </source>
</evidence>
<gene>
    <name evidence="2" type="ORF">IC621_01985</name>
</gene>
<dbReference type="RefSeq" id="WP_191155217.1">
    <property type="nucleotide sequence ID" value="NZ_JACXAI010000002.1"/>
</dbReference>
<feature type="domain" description="Spore protein YkvP/CgeB glycosyl transferase-like" evidence="1">
    <location>
        <begin position="367"/>
        <end position="525"/>
    </location>
</feature>